<dbReference type="GO" id="GO:0042910">
    <property type="term" value="F:xenobiotic transmembrane transporter activity"/>
    <property type="evidence" value="ECO:0007669"/>
    <property type="project" value="InterPro"/>
</dbReference>
<comment type="similarity">
    <text evidence="2 8">Belongs to the major facilitator superfamily. Bcr/CmlA family.</text>
</comment>
<dbReference type="GO" id="GO:0005886">
    <property type="term" value="C:plasma membrane"/>
    <property type="evidence" value="ECO:0007669"/>
    <property type="project" value="UniProtKB-SubCell"/>
</dbReference>
<dbReference type="PANTHER" id="PTHR23502:SF132">
    <property type="entry name" value="POLYAMINE TRANSPORTER 2-RELATED"/>
    <property type="match status" value="1"/>
</dbReference>
<dbReference type="NCBIfam" id="TIGR00710">
    <property type="entry name" value="efflux_Bcr_CflA"/>
    <property type="match status" value="1"/>
</dbReference>
<keyword evidence="6 8" id="KW-1133">Transmembrane helix</keyword>
<protein>
    <recommendedName>
        <fullName evidence="8">Bcr/CflA family efflux transporter</fullName>
    </recommendedName>
</protein>
<feature type="transmembrane region" description="Helical" evidence="8">
    <location>
        <begin position="243"/>
        <end position="262"/>
    </location>
</feature>
<keyword evidence="7 8" id="KW-0472">Membrane</keyword>
<dbReference type="EMBL" id="MLCO01000310">
    <property type="protein sequence ID" value="ONG46747.1"/>
    <property type="molecule type" value="Genomic_DNA"/>
</dbReference>
<feature type="transmembrane region" description="Helical" evidence="8">
    <location>
        <begin position="307"/>
        <end position="327"/>
    </location>
</feature>
<dbReference type="InterPro" id="IPR004812">
    <property type="entry name" value="Efflux_drug-R_Bcr/CmlA"/>
</dbReference>
<comment type="subcellular location">
    <subcellularLocation>
        <location evidence="8">Cell inner membrane</location>
        <topology evidence="8">Multi-pass membrane protein</topology>
    </subcellularLocation>
    <subcellularLocation>
        <location evidence="1">Cell membrane</location>
        <topology evidence="1">Multi-pass membrane protein</topology>
    </subcellularLocation>
</comment>
<evidence type="ECO:0000313" key="11">
    <source>
        <dbReference type="Proteomes" id="UP000188879"/>
    </source>
</evidence>
<feature type="transmembrane region" description="Helical" evidence="8">
    <location>
        <begin position="366"/>
        <end position="384"/>
    </location>
</feature>
<evidence type="ECO:0000313" key="10">
    <source>
        <dbReference type="EMBL" id="ONG46747.1"/>
    </source>
</evidence>
<keyword evidence="11" id="KW-1185">Reference proteome</keyword>
<dbReference type="CDD" id="cd17320">
    <property type="entry name" value="MFS_MdfA_MDR_like"/>
    <property type="match status" value="1"/>
</dbReference>
<dbReference type="InterPro" id="IPR036259">
    <property type="entry name" value="MFS_trans_sf"/>
</dbReference>
<dbReference type="Gene3D" id="1.20.1720.10">
    <property type="entry name" value="Multidrug resistance protein D"/>
    <property type="match status" value="1"/>
</dbReference>
<feature type="transmembrane region" description="Helical" evidence="8">
    <location>
        <begin position="44"/>
        <end position="60"/>
    </location>
</feature>
<gene>
    <name evidence="10" type="ORF">BKE38_24910</name>
</gene>
<evidence type="ECO:0000256" key="8">
    <source>
        <dbReference type="RuleBase" id="RU365088"/>
    </source>
</evidence>
<dbReference type="PROSITE" id="PS50850">
    <property type="entry name" value="MFS"/>
    <property type="match status" value="1"/>
</dbReference>
<evidence type="ECO:0000256" key="4">
    <source>
        <dbReference type="ARBA" id="ARBA00022475"/>
    </source>
</evidence>
<feature type="transmembrane region" description="Helical" evidence="8">
    <location>
        <begin position="282"/>
        <end position="301"/>
    </location>
</feature>
<dbReference type="SUPFAM" id="SSF103473">
    <property type="entry name" value="MFS general substrate transporter"/>
    <property type="match status" value="1"/>
</dbReference>
<name>A0A1V2GWP1_9PROT</name>
<proteinExistence type="inferred from homology"/>
<accession>A0A1V2GWP1</accession>
<evidence type="ECO:0000256" key="5">
    <source>
        <dbReference type="ARBA" id="ARBA00022692"/>
    </source>
</evidence>
<evidence type="ECO:0000256" key="2">
    <source>
        <dbReference type="ARBA" id="ARBA00006236"/>
    </source>
</evidence>
<evidence type="ECO:0000259" key="9">
    <source>
        <dbReference type="PROSITE" id="PS50850"/>
    </source>
</evidence>
<dbReference type="OrthoDB" id="9800416at2"/>
<evidence type="ECO:0000256" key="3">
    <source>
        <dbReference type="ARBA" id="ARBA00022448"/>
    </source>
</evidence>
<feature type="domain" description="Major facilitator superfamily (MFS) profile" evidence="9">
    <location>
        <begin position="5"/>
        <end position="387"/>
    </location>
</feature>
<organism evidence="10 11">
    <name type="scientific">Teichococcus deserti</name>
    <dbReference type="NCBI Taxonomy" id="1817963"/>
    <lineage>
        <taxon>Bacteria</taxon>
        <taxon>Pseudomonadati</taxon>
        <taxon>Pseudomonadota</taxon>
        <taxon>Alphaproteobacteria</taxon>
        <taxon>Acetobacterales</taxon>
        <taxon>Roseomonadaceae</taxon>
        <taxon>Roseomonas</taxon>
    </lineage>
</organism>
<keyword evidence="8" id="KW-0997">Cell inner membrane</keyword>
<dbReference type="Proteomes" id="UP000188879">
    <property type="component" value="Unassembled WGS sequence"/>
</dbReference>
<dbReference type="InterPro" id="IPR011701">
    <property type="entry name" value="MFS"/>
</dbReference>
<dbReference type="InterPro" id="IPR020846">
    <property type="entry name" value="MFS_dom"/>
</dbReference>
<dbReference type="GO" id="GO:1990961">
    <property type="term" value="P:xenobiotic detoxification by transmembrane export across the plasma membrane"/>
    <property type="evidence" value="ECO:0007669"/>
    <property type="project" value="InterPro"/>
</dbReference>
<feature type="transmembrane region" description="Helical" evidence="8">
    <location>
        <begin position="133"/>
        <end position="154"/>
    </location>
</feature>
<feature type="transmembrane region" description="Helical" evidence="8">
    <location>
        <begin position="213"/>
        <end position="237"/>
    </location>
</feature>
<keyword evidence="3 8" id="KW-0813">Transport</keyword>
<dbReference type="AlphaFoldDB" id="A0A1V2GWP1"/>
<feature type="transmembrane region" description="Helical" evidence="8">
    <location>
        <begin position="96"/>
        <end position="112"/>
    </location>
</feature>
<reference evidence="10 11" key="1">
    <citation type="submission" date="2016-10" db="EMBL/GenBank/DDBJ databases">
        <title>Draft Genome sequence of Roseomonas sp. strain M3.</title>
        <authorList>
            <person name="Subhash Y."/>
            <person name="Lee S."/>
        </authorList>
    </citation>
    <scope>NUCLEOTIDE SEQUENCE [LARGE SCALE GENOMIC DNA]</scope>
    <source>
        <strain evidence="10 11">M3</strain>
    </source>
</reference>
<feature type="transmembrane region" description="Helical" evidence="8">
    <location>
        <begin position="160"/>
        <end position="179"/>
    </location>
</feature>
<feature type="transmembrane region" description="Helical" evidence="8">
    <location>
        <begin position="72"/>
        <end position="90"/>
    </location>
</feature>
<dbReference type="Pfam" id="PF07690">
    <property type="entry name" value="MFS_1"/>
    <property type="match status" value="1"/>
</dbReference>
<sequence>MPAWLPLLLGFLTAIGPLSTDMYLPAFPAIERDFGAPHGSAELTLAAWFLGLAVGQLVQGTLGDRLGRRRPLIAGLLVYLLGTVGCALSTDIQSLAIFRCIAAFGGSASMVLPRAVVRDIADGHAAARLMSKLMLVMGAAPILAPSLGGLMLAFGGWRPIFWFGACYAALSATLVWRFLPETLAPERRLRLGPQAQLLRYLQILRDRSFTSHVAMGCANMFLMFAYVGGSAAVFVGMFRLEPATFGILFGINAAGFILGSQLNPPLLLRLGADRLPKIATRVILGAAAVLAAIAFAGPTHWAMLLPPLFVCMMFSAFVMPNAAVGALSRQAAQAGSASALMGTLQFSVAGTSGILLSHFADGTARPMAVLMLLGALGAVVAEGYRRR</sequence>
<feature type="transmembrane region" description="Helical" evidence="8">
    <location>
        <begin position="339"/>
        <end position="360"/>
    </location>
</feature>
<evidence type="ECO:0000256" key="7">
    <source>
        <dbReference type="ARBA" id="ARBA00023136"/>
    </source>
</evidence>
<evidence type="ECO:0000256" key="6">
    <source>
        <dbReference type="ARBA" id="ARBA00022989"/>
    </source>
</evidence>
<dbReference type="RefSeq" id="WP_076959980.1">
    <property type="nucleotide sequence ID" value="NZ_MLCO01000310.1"/>
</dbReference>
<keyword evidence="4" id="KW-1003">Cell membrane</keyword>
<evidence type="ECO:0000256" key="1">
    <source>
        <dbReference type="ARBA" id="ARBA00004651"/>
    </source>
</evidence>
<comment type="caution">
    <text evidence="8">Lacks conserved residue(s) required for the propagation of feature annotation.</text>
</comment>
<comment type="caution">
    <text evidence="10">The sequence shown here is derived from an EMBL/GenBank/DDBJ whole genome shotgun (WGS) entry which is preliminary data.</text>
</comment>
<keyword evidence="5 8" id="KW-0812">Transmembrane</keyword>
<dbReference type="PANTHER" id="PTHR23502">
    <property type="entry name" value="MAJOR FACILITATOR SUPERFAMILY"/>
    <property type="match status" value="1"/>
</dbReference>